<name>A0A6S5TUK7_PSEPU</name>
<sequence>MTKEELAAQLNGLEYPVRIPGALIIAAQSSGLVILCGASDDLMEFYGARREEIGCYDGGYAYVDQDGPLPDPDCLDDRDSDGAMKYYQRKANAMPIEALWCKEDGYSWTYKTDIPHATFEVVEDEAPYCRGIVFALADLA</sequence>
<gene>
    <name evidence="1" type="ORF">WP8W18C01_32770</name>
</gene>
<proteinExistence type="predicted"/>
<dbReference type="AlphaFoldDB" id="A0A6S5TUK7"/>
<accession>A0A6S5TUK7</accession>
<dbReference type="RefSeq" id="WP_182815722.1">
    <property type="nucleotide sequence ID" value="NZ_AP022227.1"/>
</dbReference>
<dbReference type="Proteomes" id="UP000515680">
    <property type="component" value="Chromosome"/>
</dbReference>
<reference evidence="1 2" key="1">
    <citation type="submission" date="2019-12" db="EMBL/GenBank/DDBJ databases">
        <title>complete genome sequences of Pseudomonas putida str. WP8-W18-CRE-01 isolated from wastewater treatment plant effluent.</title>
        <authorList>
            <person name="Sekizuka T."/>
            <person name="Itokawa K."/>
            <person name="Yatsu K."/>
            <person name="Inamine Y."/>
            <person name="Kuroda M."/>
        </authorList>
    </citation>
    <scope>NUCLEOTIDE SEQUENCE [LARGE SCALE GENOMIC DNA]</scope>
    <source>
        <strain evidence="1 2">WP8-W18-CRE-01</strain>
    </source>
</reference>
<dbReference type="EMBL" id="AP022227">
    <property type="protein sequence ID" value="BBT40936.1"/>
    <property type="molecule type" value="Genomic_DNA"/>
</dbReference>
<organism evidence="1 2">
    <name type="scientific">Pseudomonas putida</name>
    <name type="common">Arthrobacter siderocapsulatus</name>
    <dbReference type="NCBI Taxonomy" id="303"/>
    <lineage>
        <taxon>Bacteria</taxon>
        <taxon>Pseudomonadati</taxon>
        <taxon>Pseudomonadota</taxon>
        <taxon>Gammaproteobacteria</taxon>
        <taxon>Pseudomonadales</taxon>
        <taxon>Pseudomonadaceae</taxon>
        <taxon>Pseudomonas</taxon>
    </lineage>
</organism>
<evidence type="ECO:0000313" key="1">
    <source>
        <dbReference type="EMBL" id="BBT40936.1"/>
    </source>
</evidence>
<protein>
    <submittedName>
        <fullName evidence="1">Uncharacterized protein</fullName>
    </submittedName>
</protein>
<evidence type="ECO:0000313" key="2">
    <source>
        <dbReference type="Proteomes" id="UP000515680"/>
    </source>
</evidence>